<dbReference type="EMBL" id="DXCV01000041">
    <property type="protein sequence ID" value="HIY88259.1"/>
    <property type="molecule type" value="Genomic_DNA"/>
</dbReference>
<reference evidence="2" key="2">
    <citation type="submission" date="2021-04" db="EMBL/GenBank/DDBJ databases">
        <authorList>
            <person name="Gilroy R."/>
        </authorList>
    </citation>
    <scope>NUCLEOTIDE SEQUENCE</scope>
    <source>
        <strain evidence="2">Gambia2-208</strain>
    </source>
</reference>
<evidence type="ECO:0000256" key="1">
    <source>
        <dbReference type="SAM" id="MobiDB-lite"/>
    </source>
</evidence>
<sequence length="225" mass="25263">MNPETTYTRIERSLFKDKADAARTLSPRELEIKTRMMLCVSRLMDNPMLEDAELVNFLLHGCAGQAEPVGKSQAYRDLAMIRRLVGNIQLAAKSWYRYMIVEGAKRAYEVAIANNDAKGAAAALDKLGKYTRCDKEDDTFDYSKMLPPNFEPTDDVTLLDGLEPVDNLEEKRRQLRTFFKGEAEEASIIENEELTIKNDDGDTAESPEEVLQPDATPADGHLGAR</sequence>
<evidence type="ECO:0000313" key="2">
    <source>
        <dbReference type="EMBL" id="HIY88259.1"/>
    </source>
</evidence>
<feature type="region of interest" description="Disordered" evidence="1">
    <location>
        <begin position="190"/>
        <end position="225"/>
    </location>
</feature>
<comment type="caution">
    <text evidence="2">The sequence shown here is derived from an EMBL/GenBank/DDBJ whole genome shotgun (WGS) entry which is preliminary data.</text>
</comment>
<dbReference type="AlphaFoldDB" id="A0A9D1ZH27"/>
<reference evidence="2" key="1">
    <citation type="journal article" date="2021" name="PeerJ">
        <title>Extensive microbial diversity within the chicken gut microbiome revealed by metagenomics and culture.</title>
        <authorList>
            <person name="Gilroy R."/>
            <person name="Ravi A."/>
            <person name="Getino M."/>
            <person name="Pursley I."/>
            <person name="Horton D.L."/>
            <person name="Alikhan N.F."/>
            <person name="Baker D."/>
            <person name="Gharbi K."/>
            <person name="Hall N."/>
            <person name="Watson M."/>
            <person name="Adriaenssens E.M."/>
            <person name="Foster-Nyarko E."/>
            <person name="Jarju S."/>
            <person name="Secka A."/>
            <person name="Antonio M."/>
            <person name="Oren A."/>
            <person name="Chaudhuri R.R."/>
            <person name="La Ragione R."/>
            <person name="Hildebrand F."/>
            <person name="Pallen M.J."/>
        </authorList>
    </citation>
    <scope>NUCLEOTIDE SEQUENCE</scope>
    <source>
        <strain evidence="2">Gambia2-208</strain>
    </source>
</reference>
<proteinExistence type="predicted"/>
<organism evidence="2 3">
    <name type="scientific">Candidatus Bacteroides pullicola</name>
    <dbReference type="NCBI Taxonomy" id="2838475"/>
    <lineage>
        <taxon>Bacteria</taxon>
        <taxon>Pseudomonadati</taxon>
        <taxon>Bacteroidota</taxon>
        <taxon>Bacteroidia</taxon>
        <taxon>Bacteroidales</taxon>
        <taxon>Bacteroidaceae</taxon>
        <taxon>Bacteroides</taxon>
    </lineage>
</organism>
<accession>A0A9D1ZH27</accession>
<dbReference type="Proteomes" id="UP000886851">
    <property type="component" value="Unassembled WGS sequence"/>
</dbReference>
<gene>
    <name evidence="2" type="ORF">H9824_06105</name>
</gene>
<protein>
    <submittedName>
        <fullName evidence="2">Uncharacterized protein</fullName>
    </submittedName>
</protein>
<evidence type="ECO:0000313" key="3">
    <source>
        <dbReference type="Proteomes" id="UP000886851"/>
    </source>
</evidence>
<name>A0A9D1ZH27_9BACE</name>